<organism evidence="7 8">
    <name type="scientific">Owenia fusiformis</name>
    <name type="common">Polychaete worm</name>
    <dbReference type="NCBI Taxonomy" id="6347"/>
    <lineage>
        <taxon>Eukaryota</taxon>
        <taxon>Metazoa</taxon>
        <taxon>Spiralia</taxon>
        <taxon>Lophotrochozoa</taxon>
        <taxon>Annelida</taxon>
        <taxon>Polychaeta</taxon>
        <taxon>Sedentaria</taxon>
        <taxon>Canalipalpata</taxon>
        <taxon>Sabellida</taxon>
        <taxon>Oweniida</taxon>
        <taxon>Oweniidae</taxon>
        <taxon>Owenia</taxon>
    </lineage>
</organism>
<dbReference type="GO" id="GO:0016020">
    <property type="term" value="C:membrane"/>
    <property type="evidence" value="ECO:0007669"/>
    <property type="project" value="UniProtKB-SubCell"/>
</dbReference>
<evidence type="ECO:0000256" key="2">
    <source>
        <dbReference type="ARBA" id="ARBA00022692"/>
    </source>
</evidence>
<accession>A0A8J1TRW3</accession>
<keyword evidence="4 6" id="KW-0472">Membrane</keyword>
<feature type="non-terminal residue" evidence="7">
    <location>
        <position position="1"/>
    </location>
</feature>
<feature type="compositionally biased region" description="Polar residues" evidence="5">
    <location>
        <begin position="85"/>
        <end position="100"/>
    </location>
</feature>
<feature type="transmembrane region" description="Helical" evidence="6">
    <location>
        <begin position="47"/>
        <end position="71"/>
    </location>
</feature>
<evidence type="ECO:0000313" key="8">
    <source>
        <dbReference type="Proteomes" id="UP000749559"/>
    </source>
</evidence>
<dbReference type="Gene3D" id="1.20.140.150">
    <property type="match status" value="1"/>
</dbReference>
<comment type="subcellular location">
    <subcellularLocation>
        <location evidence="1">Membrane</location>
        <topology evidence="1">Multi-pass membrane protein</topology>
    </subcellularLocation>
</comment>
<evidence type="ECO:0000256" key="1">
    <source>
        <dbReference type="ARBA" id="ARBA00004141"/>
    </source>
</evidence>
<keyword evidence="8" id="KW-1185">Reference proteome</keyword>
<evidence type="ECO:0000256" key="5">
    <source>
        <dbReference type="SAM" id="MobiDB-lite"/>
    </source>
</evidence>
<dbReference type="OrthoDB" id="6140671at2759"/>
<dbReference type="EMBL" id="CAIIXF020000001">
    <property type="protein sequence ID" value="CAH1776239.1"/>
    <property type="molecule type" value="Genomic_DNA"/>
</dbReference>
<comment type="caution">
    <text evidence="7">The sequence shown here is derived from an EMBL/GenBank/DDBJ whole genome shotgun (WGS) entry which is preliminary data.</text>
</comment>
<evidence type="ECO:0000256" key="3">
    <source>
        <dbReference type="ARBA" id="ARBA00022989"/>
    </source>
</evidence>
<evidence type="ECO:0000256" key="4">
    <source>
        <dbReference type="ARBA" id="ARBA00023136"/>
    </source>
</evidence>
<dbReference type="PANTHER" id="PTHR21284">
    <property type="entry name" value="EG:80H7.2 PROTEIN"/>
    <property type="match status" value="1"/>
</dbReference>
<dbReference type="AlphaFoldDB" id="A0A8J1TRW3"/>
<keyword evidence="3 6" id="KW-1133">Transmembrane helix</keyword>
<sequence length="106" mass="11531">LSCMFCCSGISGGLLAISVIVFATMCKDDRTWMPRPEYNYPSWSFGFAVISGFFSIFGGICLLICGFIVVYGPPGYPLGEKEGVTKTQSHQMIPTHKSQMQPPPGP</sequence>
<gene>
    <name evidence="7" type="ORF">OFUS_LOCUS3433</name>
</gene>
<dbReference type="Pfam" id="PF13903">
    <property type="entry name" value="Claudin_2"/>
    <property type="match status" value="1"/>
</dbReference>
<protein>
    <submittedName>
        <fullName evidence="7">Uncharacterized protein</fullName>
    </submittedName>
</protein>
<feature type="region of interest" description="Disordered" evidence="5">
    <location>
        <begin position="81"/>
        <end position="106"/>
    </location>
</feature>
<evidence type="ECO:0000256" key="6">
    <source>
        <dbReference type="SAM" id="Phobius"/>
    </source>
</evidence>
<reference evidence="7" key="1">
    <citation type="submission" date="2022-03" db="EMBL/GenBank/DDBJ databases">
        <authorList>
            <person name="Martin C."/>
        </authorList>
    </citation>
    <scope>NUCLEOTIDE SEQUENCE</scope>
</reference>
<proteinExistence type="predicted"/>
<dbReference type="InterPro" id="IPR004031">
    <property type="entry name" value="PMP22/EMP/MP20/Claudin"/>
</dbReference>
<keyword evidence="2 6" id="KW-0812">Transmembrane</keyword>
<name>A0A8J1TRW3_OWEFU</name>
<evidence type="ECO:0000313" key="7">
    <source>
        <dbReference type="EMBL" id="CAH1776239.1"/>
    </source>
</evidence>
<dbReference type="PANTHER" id="PTHR21284:SF12">
    <property type="entry name" value="EG:80H7.2 PROTEIN"/>
    <property type="match status" value="1"/>
</dbReference>
<dbReference type="Proteomes" id="UP000749559">
    <property type="component" value="Unassembled WGS sequence"/>
</dbReference>